<feature type="domain" description="Cytochrome b5 heme-binding" evidence="6">
    <location>
        <begin position="354"/>
        <end position="411"/>
    </location>
</feature>
<evidence type="ECO:0000256" key="1">
    <source>
        <dbReference type="ARBA" id="ARBA00022617"/>
    </source>
</evidence>
<reference evidence="7" key="1">
    <citation type="submission" date="2021-01" db="EMBL/GenBank/DDBJ databases">
        <authorList>
            <person name="Corre E."/>
            <person name="Pelletier E."/>
            <person name="Niang G."/>
            <person name="Scheremetjew M."/>
            <person name="Finn R."/>
            <person name="Kale V."/>
            <person name="Holt S."/>
            <person name="Cochrane G."/>
            <person name="Meng A."/>
            <person name="Brown T."/>
            <person name="Cohen L."/>
        </authorList>
    </citation>
    <scope>NUCLEOTIDE SEQUENCE</scope>
    <source>
        <strain evidence="7">CCMP3105</strain>
    </source>
</reference>
<dbReference type="GO" id="GO:0016020">
    <property type="term" value="C:membrane"/>
    <property type="evidence" value="ECO:0007669"/>
    <property type="project" value="TreeGrafter"/>
</dbReference>
<dbReference type="InterPro" id="IPR050668">
    <property type="entry name" value="Cytochrome_b5"/>
</dbReference>
<feature type="transmembrane region" description="Helical" evidence="5">
    <location>
        <begin position="615"/>
        <end position="636"/>
    </location>
</feature>
<feature type="transmembrane region" description="Helical" evidence="5">
    <location>
        <begin position="497"/>
        <end position="518"/>
    </location>
</feature>
<dbReference type="GO" id="GO:0046872">
    <property type="term" value="F:metal ion binding"/>
    <property type="evidence" value="ECO:0007669"/>
    <property type="project" value="UniProtKB-KW"/>
</dbReference>
<feature type="transmembrane region" description="Helical" evidence="5">
    <location>
        <begin position="656"/>
        <end position="677"/>
    </location>
</feature>
<keyword evidence="5" id="KW-0472">Membrane</keyword>
<feature type="transmembrane region" description="Helical" evidence="5">
    <location>
        <begin position="581"/>
        <end position="603"/>
    </location>
</feature>
<feature type="transmembrane region" description="Helical" evidence="5">
    <location>
        <begin position="558"/>
        <end position="575"/>
    </location>
</feature>
<dbReference type="Gene3D" id="3.10.120.10">
    <property type="entry name" value="Cytochrome b5-like heme/steroid binding domain"/>
    <property type="match status" value="1"/>
</dbReference>
<feature type="transmembrane region" description="Helical" evidence="5">
    <location>
        <begin position="462"/>
        <end position="485"/>
    </location>
</feature>
<feature type="transmembrane region" description="Helical" evidence="5">
    <location>
        <begin position="212"/>
        <end position="233"/>
    </location>
</feature>
<organism evidence="7">
    <name type="scientific">Alexandrium monilatum</name>
    <dbReference type="NCBI Taxonomy" id="311494"/>
    <lineage>
        <taxon>Eukaryota</taxon>
        <taxon>Sar</taxon>
        <taxon>Alveolata</taxon>
        <taxon>Dinophyceae</taxon>
        <taxon>Gonyaulacales</taxon>
        <taxon>Pyrocystaceae</taxon>
        <taxon>Alexandrium</taxon>
    </lineage>
</organism>
<keyword evidence="3" id="KW-0408">Iron</keyword>
<evidence type="ECO:0000256" key="5">
    <source>
        <dbReference type="SAM" id="Phobius"/>
    </source>
</evidence>
<dbReference type="InterPro" id="IPR036400">
    <property type="entry name" value="Cyt_B5-like_heme/steroid_sf"/>
</dbReference>
<feature type="transmembrane region" description="Helical" evidence="5">
    <location>
        <begin position="145"/>
        <end position="174"/>
    </location>
</feature>
<dbReference type="Pfam" id="PF00173">
    <property type="entry name" value="Cyt-b5"/>
    <property type="match status" value="1"/>
</dbReference>
<feature type="transmembrane region" description="Helical" evidence="5">
    <location>
        <begin position="59"/>
        <end position="78"/>
    </location>
</feature>
<feature type="transmembrane region" description="Helical" evidence="5">
    <location>
        <begin position="530"/>
        <end position="551"/>
    </location>
</feature>
<keyword evidence="5" id="KW-1133">Transmembrane helix</keyword>
<dbReference type="InterPro" id="IPR001199">
    <property type="entry name" value="Cyt_B5-like_heme/steroid-bd"/>
</dbReference>
<sequence>MSSMGGGAEVFTADQTTKLVAFWVCCWVLGNYIFWPLWNHRHFWSLICRPTALDLYRRRLCRSQVYCFVAVVGGFDLFSQCRWHPDDLLHAFTKEHQVLFSMAIGHWLVAVWEDQRSPEFLAAGIRTGDSHGVDDPDELLGRAYLWHHSFACICFASVLALQSCTGLGVFGLLFELPVLLMNHREFALYADSRPKWFLEYARVDQFWGWLEMIFLAARGGASLTYVYSLAFWWDAVAAMSGVEVFLYHVMAIFFTALNYTLLMSFLSYWAQDDRARAWKTNEAAFEEAALTEAPAEVADSPGDVDVDGADWRKALTSQREPLPPEGDMGDRSLVKLPEDWLLEQTAEQDGHVRIEVDGIGYNVTSFLELHPGGAAVLRKYAGKDASAAFHRARHSMNAKRMMQKYAVGPIMKTPRSYRIYEHDEDQERLHQEGARIFSTVGFVGLALPRSAYAGLVEAAGSASFGVMLMPGLLLALIAGLWHFVLLCMTTTTLSDGFTLSSCLYAACLLLHVVAFSLAREPLPASTPASPTGIEIAAVMCFAIEEVVQYLFHRGSRTWTGRVFLGFGLVLASWAMRGMEAASLFSTSHGLAGIWLAVTTAALCHRAGDGRPKEQVVPEVMVGGALLAPYSALLLYYLTTADPACSRAFEAWAPASFSGFLASLAVGLSMVAAVGSLINDAYVCTDAWAVRCFALVMSFAAGVAGGLSSWRWLAWMAWFVHVSTLGGRLAEQHTVCIANDTFKDLHPYQLGTRATWDLFRTFTGTTVWFFMMKPIKFIVNIIMPEEYHVFALLMPVFDFGDDATLGVAAYYAPTAATSATKGPEHFECSMSHFDMEHPDGPSDVYKRLNTIRDAWSEFQRPAKGLLANVACFFPSAGDADLYKQAHISCWQTSEDAQAWRAKSGSCREETRERQGGVLRTCGSLSAMLRPHGRIRHQDRCKECARLVESEQLGEHAPRSCSVCGGDTFGHPYF</sequence>
<dbReference type="PROSITE" id="PS50255">
    <property type="entry name" value="CYTOCHROME_B5_2"/>
    <property type="match status" value="1"/>
</dbReference>
<evidence type="ECO:0000313" key="7">
    <source>
        <dbReference type="EMBL" id="CAE4572959.1"/>
    </source>
</evidence>
<dbReference type="EMBL" id="HBNR01018972">
    <property type="protein sequence ID" value="CAE4572959.1"/>
    <property type="molecule type" value="Transcribed_RNA"/>
</dbReference>
<evidence type="ECO:0000256" key="2">
    <source>
        <dbReference type="ARBA" id="ARBA00022723"/>
    </source>
</evidence>
<keyword evidence="2" id="KW-0479">Metal-binding</keyword>
<evidence type="ECO:0000259" key="6">
    <source>
        <dbReference type="PROSITE" id="PS50255"/>
    </source>
</evidence>
<dbReference type="GO" id="GO:0020037">
    <property type="term" value="F:heme binding"/>
    <property type="evidence" value="ECO:0007669"/>
    <property type="project" value="InterPro"/>
</dbReference>
<feature type="transmembrane region" description="Helical" evidence="5">
    <location>
        <begin position="689"/>
        <end position="712"/>
    </location>
</feature>
<dbReference type="PROSITE" id="PS00191">
    <property type="entry name" value="CYTOCHROME_B5_1"/>
    <property type="match status" value="1"/>
</dbReference>
<proteinExistence type="inferred from homology"/>
<name>A0A7S4Q5C6_9DINO</name>
<dbReference type="PRINTS" id="PR00363">
    <property type="entry name" value="CYTOCHROMEB5"/>
</dbReference>
<dbReference type="PANTHER" id="PTHR19359">
    <property type="entry name" value="CYTOCHROME B5"/>
    <property type="match status" value="1"/>
</dbReference>
<protein>
    <recommendedName>
        <fullName evidence="6">Cytochrome b5 heme-binding domain-containing protein</fullName>
    </recommendedName>
</protein>
<accession>A0A7S4Q5C6</accession>
<gene>
    <name evidence="7" type="ORF">AMON00008_LOCUS12578</name>
</gene>
<keyword evidence="5" id="KW-0812">Transmembrane</keyword>
<feature type="transmembrane region" description="Helical" evidence="5">
    <location>
        <begin position="245"/>
        <end position="269"/>
    </location>
</feature>
<evidence type="ECO:0000256" key="4">
    <source>
        <dbReference type="ARBA" id="ARBA00038168"/>
    </source>
</evidence>
<evidence type="ECO:0000256" key="3">
    <source>
        <dbReference type="ARBA" id="ARBA00023004"/>
    </source>
</evidence>
<keyword evidence="1" id="KW-0349">Heme</keyword>
<dbReference type="InterPro" id="IPR018506">
    <property type="entry name" value="Cyt_B5_heme-BS"/>
</dbReference>
<feature type="transmembrane region" description="Helical" evidence="5">
    <location>
        <begin position="20"/>
        <end position="38"/>
    </location>
</feature>
<comment type="similarity">
    <text evidence="4">Belongs to the cytochrome b5 family.</text>
</comment>
<dbReference type="SMART" id="SM01117">
    <property type="entry name" value="Cyt-b5"/>
    <property type="match status" value="1"/>
</dbReference>
<dbReference type="SUPFAM" id="SSF55856">
    <property type="entry name" value="Cytochrome b5-like heme/steroid binding domain"/>
    <property type="match status" value="1"/>
</dbReference>
<feature type="transmembrane region" description="Helical" evidence="5">
    <location>
        <begin position="436"/>
        <end position="456"/>
    </location>
</feature>
<dbReference type="AlphaFoldDB" id="A0A7S4Q5C6"/>